<feature type="transmembrane region" description="Helical" evidence="2">
    <location>
        <begin position="153"/>
        <end position="178"/>
    </location>
</feature>
<evidence type="ECO:0000256" key="2">
    <source>
        <dbReference type="SAM" id="Phobius"/>
    </source>
</evidence>
<reference evidence="4 5" key="1">
    <citation type="submission" date="2024-09" db="EMBL/GenBank/DDBJ databases">
        <authorList>
            <person name="Sun Q."/>
            <person name="Mori K."/>
        </authorList>
    </citation>
    <scope>NUCLEOTIDE SEQUENCE [LARGE SCALE GENOMIC DNA]</scope>
    <source>
        <strain evidence="4 5">JCM 4557</strain>
    </source>
</reference>
<evidence type="ECO:0000259" key="3">
    <source>
        <dbReference type="Pfam" id="PF20177"/>
    </source>
</evidence>
<organism evidence="4 5">
    <name type="scientific">Streptomyces noboritoensis</name>
    <dbReference type="NCBI Taxonomy" id="67337"/>
    <lineage>
        <taxon>Bacteria</taxon>
        <taxon>Bacillati</taxon>
        <taxon>Actinomycetota</taxon>
        <taxon>Actinomycetes</taxon>
        <taxon>Kitasatosporales</taxon>
        <taxon>Streptomycetaceae</taxon>
        <taxon>Streptomyces</taxon>
    </lineage>
</organism>
<dbReference type="EMBL" id="JBHMQV010000009">
    <property type="protein sequence ID" value="MFC0846395.1"/>
    <property type="molecule type" value="Genomic_DNA"/>
</dbReference>
<evidence type="ECO:0000256" key="1">
    <source>
        <dbReference type="SAM" id="MobiDB-lite"/>
    </source>
</evidence>
<feature type="transmembrane region" description="Helical" evidence="2">
    <location>
        <begin position="71"/>
        <end position="94"/>
    </location>
</feature>
<keyword evidence="5" id="KW-1185">Reference proteome</keyword>
<dbReference type="RefSeq" id="WP_394321492.1">
    <property type="nucleotide sequence ID" value="NZ_JBHMQV010000009.1"/>
</dbReference>
<keyword evidence="2" id="KW-1133">Transmembrane helix</keyword>
<keyword evidence="2" id="KW-0812">Transmembrane</keyword>
<accession>A0ABV6TPH7</accession>
<dbReference type="Pfam" id="PF20177">
    <property type="entry name" value="DUF6542"/>
    <property type="match status" value="1"/>
</dbReference>
<feature type="domain" description="DUF6542" evidence="3">
    <location>
        <begin position="70"/>
        <end position="182"/>
    </location>
</feature>
<sequence>MEQYRTRTPQHGQRAARTADGPAGRAPGRTPGRAPLGPQAAAGEAAAVYRVAARPAPPFVLALRRLPEPRLTGLGGGLFAAAVMFLLGCLDWLIFDGSPAVYGVLFLPVSAVTALWVRPADLVSAPISVPIAFAFGIVPIAGGSGGLGGQAMAVVTALALHAGWLYGGTLVAGLIASVRKLRLMGRRRARPAGPRPGSGAGSGPRR</sequence>
<feature type="region of interest" description="Disordered" evidence="1">
    <location>
        <begin position="1"/>
        <end position="38"/>
    </location>
</feature>
<feature type="transmembrane region" description="Helical" evidence="2">
    <location>
        <begin position="100"/>
        <end position="117"/>
    </location>
</feature>
<feature type="transmembrane region" description="Helical" evidence="2">
    <location>
        <begin position="129"/>
        <end position="147"/>
    </location>
</feature>
<protein>
    <submittedName>
        <fullName evidence="4">DUF6542 domain-containing protein</fullName>
    </submittedName>
</protein>
<evidence type="ECO:0000313" key="4">
    <source>
        <dbReference type="EMBL" id="MFC0846395.1"/>
    </source>
</evidence>
<feature type="compositionally biased region" description="Low complexity" evidence="1">
    <location>
        <begin position="15"/>
        <end position="38"/>
    </location>
</feature>
<dbReference type="InterPro" id="IPR046672">
    <property type="entry name" value="DUF6542"/>
</dbReference>
<name>A0ABV6TPH7_9ACTN</name>
<feature type="compositionally biased region" description="Polar residues" evidence="1">
    <location>
        <begin position="1"/>
        <end position="11"/>
    </location>
</feature>
<evidence type="ECO:0000313" key="5">
    <source>
        <dbReference type="Proteomes" id="UP001589887"/>
    </source>
</evidence>
<proteinExistence type="predicted"/>
<keyword evidence="2" id="KW-0472">Membrane</keyword>
<gene>
    <name evidence="4" type="ORF">ACFH04_22150</name>
</gene>
<comment type="caution">
    <text evidence="4">The sequence shown here is derived from an EMBL/GenBank/DDBJ whole genome shotgun (WGS) entry which is preliminary data.</text>
</comment>
<dbReference type="Proteomes" id="UP001589887">
    <property type="component" value="Unassembled WGS sequence"/>
</dbReference>